<dbReference type="Gene3D" id="3.30.70.60">
    <property type="match status" value="1"/>
</dbReference>
<comment type="caution">
    <text evidence="1">The sequence shown here is derived from an EMBL/GenBank/DDBJ whole genome shotgun (WGS) entry which is preliminary data.</text>
</comment>
<dbReference type="EMBL" id="MHNI01000004">
    <property type="protein sequence ID" value="OGZ43645.1"/>
    <property type="molecule type" value="Genomic_DNA"/>
</dbReference>
<sequence length="178" mass="19959">MKTVLGLIFIAAAIGLIFGVALPEWDTIQALREKAKGREEVLNQIEAVRDLQDELVARYNSISDDDLERMRLMIPEGDEREYMLLTMRRLTKEHDLLLSSIGFTVQAGRGTSPGVLTTRFIASGSYNDLRALLDDLARSLRLVDVQSINFSGGETNQFNFNITAQSYFVSPTQIEIES</sequence>
<proteinExistence type="predicted"/>
<evidence type="ECO:0000313" key="1">
    <source>
        <dbReference type="EMBL" id="OGZ43645.1"/>
    </source>
</evidence>
<evidence type="ECO:0008006" key="3">
    <source>
        <dbReference type="Google" id="ProtNLM"/>
    </source>
</evidence>
<gene>
    <name evidence="1" type="ORF">A2W41_04855</name>
</gene>
<name>A0A1G2FZX8_9BACT</name>
<dbReference type="InterPro" id="IPR014717">
    <property type="entry name" value="Transl_elong_EF1B/ribsomal_bS6"/>
</dbReference>
<organism evidence="1 2">
    <name type="scientific">Candidatus Ryanbacteria bacterium RIFCSPHIGHO2_01_45_13</name>
    <dbReference type="NCBI Taxonomy" id="1802112"/>
    <lineage>
        <taxon>Bacteria</taxon>
        <taxon>Candidatus Ryaniibacteriota</taxon>
    </lineage>
</organism>
<evidence type="ECO:0000313" key="2">
    <source>
        <dbReference type="Proteomes" id="UP000176700"/>
    </source>
</evidence>
<dbReference type="Proteomes" id="UP000176700">
    <property type="component" value="Unassembled WGS sequence"/>
</dbReference>
<protein>
    <recommendedName>
        <fullName evidence="3">Pilus assembly protein PilO</fullName>
    </recommendedName>
</protein>
<accession>A0A1G2FZX8</accession>
<dbReference type="AlphaFoldDB" id="A0A1G2FZX8"/>
<reference evidence="1 2" key="1">
    <citation type="journal article" date="2016" name="Nat. Commun.">
        <title>Thousands of microbial genomes shed light on interconnected biogeochemical processes in an aquifer system.</title>
        <authorList>
            <person name="Anantharaman K."/>
            <person name="Brown C.T."/>
            <person name="Hug L.A."/>
            <person name="Sharon I."/>
            <person name="Castelle C.J."/>
            <person name="Probst A.J."/>
            <person name="Thomas B.C."/>
            <person name="Singh A."/>
            <person name="Wilkins M.J."/>
            <person name="Karaoz U."/>
            <person name="Brodie E.L."/>
            <person name="Williams K.H."/>
            <person name="Hubbard S.S."/>
            <person name="Banfield J.F."/>
        </authorList>
    </citation>
    <scope>NUCLEOTIDE SEQUENCE [LARGE SCALE GENOMIC DNA]</scope>
</reference>